<comment type="function">
    <text evidence="3 4">Catalyzes the conversion of N5-carboxyaminoimidazole ribonucleotide (N5-CAIR) to 4-carboxy-5-aminoimidazole ribonucleotide (CAIR).</text>
</comment>
<comment type="catalytic activity">
    <reaction evidence="3 4">
        <text>5-carboxyamino-1-(5-phospho-D-ribosyl)imidazole + H(+) = 5-amino-1-(5-phospho-D-ribosyl)imidazole-4-carboxylate</text>
        <dbReference type="Rhea" id="RHEA:13193"/>
        <dbReference type="ChEBI" id="CHEBI:15378"/>
        <dbReference type="ChEBI" id="CHEBI:58730"/>
        <dbReference type="ChEBI" id="CHEBI:77657"/>
        <dbReference type="EC" id="5.4.99.18"/>
    </reaction>
</comment>
<dbReference type="EC" id="5.4.99.18" evidence="3 4"/>
<accession>A0A1M5QDH3</accession>
<dbReference type="STRING" id="1121316.SAMN02745207_00021"/>
<evidence type="ECO:0000313" key="8">
    <source>
        <dbReference type="Proteomes" id="UP000184447"/>
    </source>
</evidence>
<protein>
    <recommendedName>
        <fullName evidence="3 4">N5-carboxyaminoimidazole ribonucleotide mutase</fullName>
        <shortName evidence="3 4">N5-CAIR mutase</shortName>
        <ecNumber evidence="3 4">5.4.99.18</ecNumber>
    </recommendedName>
    <alternativeName>
        <fullName evidence="3">5-(carboxyamino)imidazole ribonucleotide mutase</fullName>
    </alternativeName>
</protein>
<feature type="domain" description="PurE" evidence="6">
    <location>
        <begin position="1"/>
        <end position="149"/>
    </location>
</feature>
<dbReference type="Gene3D" id="3.40.50.1970">
    <property type="match status" value="1"/>
</dbReference>
<evidence type="ECO:0000256" key="1">
    <source>
        <dbReference type="ARBA" id="ARBA00022755"/>
    </source>
</evidence>
<evidence type="ECO:0000313" key="7">
    <source>
        <dbReference type="EMBL" id="SHH12117.1"/>
    </source>
</evidence>
<keyword evidence="1 3" id="KW-0658">Purine biosynthesis</keyword>
<dbReference type="InterPro" id="IPR033747">
    <property type="entry name" value="PurE_ClassI"/>
</dbReference>
<dbReference type="NCBIfam" id="TIGR01162">
    <property type="entry name" value="purE"/>
    <property type="match status" value="1"/>
</dbReference>
<reference evidence="7 8" key="1">
    <citation type="submission" date="2016-11" db="EMBL/GenBank/DDBJ databases">
        <authorList>
            <person name="Jaros S."/>
            <person name="Januszkiewicz K."/>
            <person name="Wedrychowicz H."/>
        </authorList>
    </citation>
    <scope>NUCLEOTIDE SEQUENCE [LARGE SCALE GENOMIC DNA]</scope>
    <source>
        <strain evidence="7 8">DSM 8605</strain>
    </source>
</reference>
<comment type="similarity">
    <text evidence="3">Belongs to the AIR carboxylase family. Class I subfamily.</text>
</comment>
<dbReference type="UniPathway" id="UPA00074">
    <property type="reaction ID" value="UER00943"/>
</dbReference>
<dbReference type="Pfam" id="PF00731">
    <property type="entry name" value="AIRC"/>
    <property type="match status" value="1"/>
</dbReference>
<dbReference type="PANTHER" id="PTHR23046">
    <property type="entry name" value="PHOSPHORIBOSYLAMINOIMIDAZOLE CARBOXYLASE CATALYTIC SUBUNIT"/>
    <property type="match status" value="1"/>
</dbReference>
<dbReference type="SUPFAM" id="SSF52255">
    <property type="entry name" value="N5-CAIR mutase (phosphoribosylaminoimidazole carboxylase, PurE)"/>
    <property type="match status" value="1"/>
</dbReference>
<dbReference type="SMART" id="SM01001">
    <property type="entry name" value="AIRC"/>
    <property type="match status" value="1"/>
</dbReference>
<dbReference type="PANTHER" id="PTHR23046:SF2">
    <property type="entry name" value="PHOSPHORIBOSYLAMINOIMIDAZOLE CARBOXYLASE"/>
    <property type="match status" value="1"/>
</dbReference>
<name>A0A1M5QDH3_9CLOT</name>
<keyword evidence="8" id="KW-1185">Reference proteome</keyword>
<dbReference type="GO" id="GO:0034023">
    <property type="term" value="F:5-(carboxyamino)imidazole ribonucleotide mutase activity"/>
    <property type="evidence" value="ECO:0007669"/>
    <property type="project" value="UniProtKB-UniRule"/>
</dbReference>
<feature type="binding site" evidence="3 5">
    <location>
        <position position="12"/>
    </location>
    <ligand>
        <name>substrate</name>
    </ligand>
</feature>
<dbReference type="AlphaFoldDB" id="A0A1M5QDH3"/>
<organism evidence="7 8">
    <name type="scientific">Clostridium grantii DSM 8605</name>
    <dbReference type="NCBI Taxonomy" id="1121316"/>
    <lineage>
        <taxon>Bacteria</taxon>
        <taxon>Bacillati</taxon>
        <taxon>Bacillota</taxon>
        <taxon>Clostridia</taxon>
        <taxon>Eubacteriales</taxon>
        <taxon>Clostridiaceae</taxon>
        <taxon>Clostridium</taxon>
    </lineage>
</organism>
<feature type="binding site" evidence="3 5">
    <location>
        <position position="39"/>
    </location>
    <ligand>
        <name>substrate</name>
    </ligand>
</feature>
<evidence type="ECO:0000256" key="3">
    <source>
        <dbReference type="HAMAP-Rule" id="MF_01929"/>
    </source>
</evidence>
<dbReference type="GO" id="GO:0006189">
    <property type="term" value="P:'de novo' IMP biosynthetic process"/>
    <property type="evidence" value="ECO:0007669"/>
    <property type="project" value="UniProtKB-UniRule"/>
</dbReference>
<keyword evidence="2 3" id="KW-0413">Isomerase</keyword>
<dbReference type="RefSeq" id="WP_073335735.1">
    <property type="nucleotide sequence ID" value="NZ_FQXM01000002.1"/>
</dbReference>
<sequence>MKVAIIFGSRSDIEKMRGAASILKEFSVEYKAFILSAHRVPEKLTEVLNDLEEDGYECIIAAAGLAAHLPGVIASKTILPVIGVPIDAGMQGIDALLSIVQMPKPIPVATVGINNSSNAAMLAVQILSVKYPELKQKLIQYREDMKIKFIEENTEGVEL</sequence>
<evidence type="ECO:0000259" key="6">
    <source>
        <dbReference type="SMART" id="SM01001"/>
    </source>
</evidence>
<proteinExistence type="inferred from homology"/>
<comment type="pathway">
    <text evidence="3 4">Purine metabolism; IMP biosynthesis via de novo pathway; 5-amino-1-(5-phospho-D-ribosyl)imidazole-4-carboxylate from 5-amino-1-(5-phospho-D-ribosyl)imidazole (N5-CAIR route): step 2/2.</text>
</comment>
<evidence type="ECO:0000256" key="2">
    <source>
        <dbReference type="ARBA" id="ARBA00023235"/>
    </source>
</evidence>
<dbReference type="EMBL" id="FQXM01000002">
    <property type="protein sequence ID" value="SHH12117.1"/>
    <property type="molecule type" value="Genomic_DNA"/>
</dbReference>
<dbReference type="PIRSF" id="PIRSF001338">
    <property type="entry name" value="AIR_carboxylase"/>
    <property type="match status" value="1"/>
</dbReference>
<feature type="binding site" evidence="3 5">
    <location>
        <position position="9"/>
    </location>
    <ligand>
        <name>substrate</name>
    </ligand>
</feature>
<dbReference type="InterPro" id="IPR024694">
    <property type="entry name" value="PurE_prokaryotes"/>
</dbReference>
<dbReference type="OrthoDB" id="9791908at2"/>
<dbReference type="InterPro" id="IPR000031">
    <property type="entry name" value="PurE_dom"/>
</dbReference>
<dbReference type="HAMAP" id="MF_01929">
    <property type="entry name" value="PurE_classI"/>
    <property type="match status" value="1"/>
</dbReference>
<dbReference type="Proteomes" id="UP000184447">
    <property type="component" value="Unassembled WGS sequence"/>
</dbReference>
<evidence type="ECO:0000256" key="4">
    <source>
        <dbReference type="PIRNR" id="PIRNR001338"/>
    </source>
</evidence>
<gene>
    <name evidence="3" type="primary">purE</name>
    <name evidence="7" type="ORF">SAMN02745207_00021</name>
</gene>
<evidence type="ECO:0000256" key="5">
    <source>
        <dbReference type="PIRSR" id="PIRSR001338-1"/>
    </source>
</evidence>